<dbReference type="InterPro" id="IPR013894">
    <property type="entry name" value="RMI1_OB"/>
</dbReference>
<dbReference type="OrthoDB" id="341511at2759"/>
<dbReference type="GO" id="GO:0010845">
    <property type="term" value="P:positive regulation of reciprocal meiotic recombination"/>
    <property type="evidence" value="ECO:0007669"/>
    <property type="project" value="EnsemblMetazoa"/>
</dbReference>
<dbReference type="eggNOG" id="KOG3683">
    <property type="taxonomic scope" value="Eukaryota"/>
</dbReference>
<gene>
    <name evidence="5" type="ORF">CRE_03842</name>
</gene>
<evidence type="ECO:0000259" key="3">
    <source>
        <dbReference type="Pfam" id="PF08585"/>
    </source>
</evidence>
<dbReference type="InterPro" id="IPR042470">
    <property type="entry name" value="RMI1_N_C_sf"/>
</dbReference>
<evidence type="ECO:0000259" key="4">
    <source>
        <dbReference type="Pfam" id="PF21000"/>
    </source>
</evidence>
<feature type="compositionally biased region" description="Basic and acidic residues" evidence="2">
    <location>
        <begin position="770"/>
        <end position="781"/>
    </location>
</feature>
<dbReference type="Pfam" id="PF21000">
    <property type="entry name" value="RMI1_N_N"/>
    <property type="match status" value="1"/>
</dbReference>
<feature type="region of interest" description="Disordered" evidence="2">
    <location>
        <begin position="241"/>
        <end position="261"/>
    </location>
</feature>
<dbReference type="InParanoid" id="E3LXE9"/>
<dbReference type="GO" id="GO:0040019">
    <property type="term" value="P:positive regulation of embryonic development"/>
    <property type="evidence" value="ECO:0007669"/>
    <property type="project" value="EnsemblMetazoa"/>
</dbReference>
<dbReference type="Proteomes" id="UP000008281">
    <property type="component" value="Unassembled WGS sequence"/>
</dbReference>
<dbReference type="SMART" id="SM01161">
    <property type="entry name" value="DUF1767"/>
    <property type="match status" value="1"/>
</dbReference>
<dbReference type="GO" id="GO:0002164">
    <property type="term" value="P:larval development"/>
    <property type="evidence" value="ECO:0007669"/>
    <property type="project" value="EnsemblMetazoa"/>
</dbReference>
<dbReference type="GO" id="GO:0034504">
    <property type="term" value="P:protein localization to nucleus"/>
    <property type="evidence" value="ECO:0007669"/>
    <property type="project" value="EnsemblMetazoa"/>
</dbReference>
<dbReference type="GO" id="GO:0016604">
    <property type="term" value="C:nuclear body"/>
    <property type="evidence" value="ECO:0007669"/>
    <property type="project" value="TreeGrafter"/>
</dbReference>
<comment type="similarity">
    <text evidence="1">Belongs to the RMI1 family.</text>
</comment>
<sequence>MEEEELKKLASHLAQKHLPLKLEWLKICIKYLEKSVDANMRRSLKMFDLVMQQFLNSKISDTLNPVMKIPINASKVMIVKRMVFQITSYTNISVSLYEQLSVCTRHNEDLSWFHGGSNMHHDEENRETEKDTIFQAADKNNNFRPIPKKRGMFKLEITDGLNTVKAIELEEIFDETLVVPGSKILLTGSVKCRRGVFLLEKSNCMFLGGQIESLHIDKIKQLSAALNIDLDAEKKRRQESLEKAAASVSGTHRKSLDKKNTSVLNQSSLSPFLIKTNRKTGEVMNSPKVASLSLSKLVPSVDNHPANPDPIENWDFSIEEIAQHAEPTPEPTKCREIRVEEPSSSSNLQNMSAVQRTVLLPPPPTKKLSSLAIDSREEPIRSPVIPSKMSNVNQKPQRREGNRTIEDWAFDSLSSLEKTTNLKQHTIPDAKVKSKQLPGHLLRSSSNSIEQMLNLCRPTLGDPKMAVEKRKEISQWVWDEKKGSEEEDVSSKQKKDDSVVEIPQCLIKQKLPRHFEDVQLEQKPSFIRTLHGPRKGIEDFKNKTKSPEKKITEHFLPVKGRNSNTKILESPKAKSPSIHTLQSTSRVHVPTIDYDQEDQLDESDEVVPVTPYPKHPNQSLENEEYVRGVEETYMDASIMECTIEQEGRLECERWGLNGRKRGPGDDERVIELNSYSIKKRTEDQDYDNRNQPLPPQISKRVPPSQNQIQPCTKVIDESETAEYAGVPSVSQYHTSQAARPQQQQTFASTNDWNFTDCQKQVTHPPRVKVERVERQPEEKKISTMMRVPAKNPSSSQDVVEIRNKQSANVQIYKTPFAKRLNSTDSSSTATSQLFQRMSDLQIVPLADALVNRKFWMMSKIIVAMPTICHQLHELRSDGIDWLLQISVTDTSAPNVKCRVATDLLNRLFGFNVQQCKNLFNSNQVEELRTKKCEAERKLLGFKRLDLLVWIEVSPDLEKLPLIVDVKTISDALNIL</sequence>
<dbReference type="FunCoup" id="E3LXE9">
    <property type="interactions" value="504"/>
</dbReference>
<dbReference type="GO" id="GO:0090727">
    <property type="term" value="P:positive regulation of brood size"/>
    <property type="evidence" value="ECO:0007669"/>
    <property type="project" value="EnsemblMetazoa"/>
</dbReference>
<evidence type="ECO:0000256" key="1">
    <source>
        <dbReference type="ARBA" id="ARBA00006395"/>
    </source>
</evidence>
<dbReference type="InterPro" id="IPR049363">
    <property type="entry name" value="RMI1_N"/>
</dbReference>
<name>E3LXE9_CAERE</name>
<evidence type="ECO:0000256" key="2">
    <source>
        <dbReference type="SAM" id="MobiDB-lite"/>
    </source>
</evidence>
<dbReference type="EMBL" id="DS268418">
    <property type="protein sequence ID" value="EFO84976.1"/>
    <property type="molecule type" value="Genomic_DNA"/>
</dbReference>
<feature type="domain" description="RMI1 N-terminal" evidence="4">
    <location>
        <begin position="13"/>
        <end position="62"/>
    </location>
</feature>
<dbReference type="Gene3D" id="2.40.50.770">
    <property type="entry name" value="RecQ-mediated genome instability protein Rmi1, C-terminal domain"/>
    <property type="match status" value="1"/>
</dbReference>
<dbReference type="HOGENOM" id="CLU_354981_0_0_1"/>
<dbReference type="GO" id="GO:0003677">
    <property type="term" value="F:DNA binding"/>
    <property type="evidence" value="ECO:0007669"/>
    <property type="project" value="EnsemblMetazoa"/>
</dbReference>
<reference evidence="5" key="1">
    <citation type="submission" date="2007-07" db="EMBL/GenBank/DDBJ databases">
        <title>PCAP assembly of the Caenorhabditis remanei genome.</title>
        <authorList>
            <consortium name="The Caenorhabditis remanei Sequencing Consortium"/>
            <person name="Wilson R.K."/>
        </authorList>
    </citation>
    <scope>NUCLEOTIDE SEQUENCE [LARGE SCALE GENOMIC DNA]</scope>
    <source>
        <strain evidence="5">PB4641</strain>
    </source>
</reference>
<organism evidence="6">
    <name type="scientific">Caenorhabditis remanei</name>
    <name type="common">Caenorhabditis vulgaris</name>
    <dbReference type="NCBI Taxonomy" id="31234"/>
    <lineage>
        <taxon>Eukaryota</taxon>
        <taxon>Metazoa</taxon>
        <taxon>Ecdysozoa</taxon>
        <taxon>Nematoda</taxon>
        <taxon>Chromadorea</taxon>
        <taxon>Rhabditida</taxon>
        <taxon>Rhabditina</taxon>
        <taxon>Rhabditomorpha</taxon>
        <taxon>Rhabditoidea</taxon>
        <taxon>Rhabditidae</taxon>
        <taxon>Peloderinae</taxon>
        <taxon>Caenorhabditis</taxon>
    </lineage>
</organism>
<feature type="compositionally biased region" description="Basic and acidic residues" evidence="2">
    <location>
        <begin position="679"/>
        <end position="688"/>
    </location>
</feature>
<feature type="domain" description="RecQ mediated genome instability protein 1 OB-fold" evidence="3">
    <location>
        <begin position="78"/>
        <end position="220"/>
    </location>
</feature>
<dbReference type="GO" id="GO:0031422">
    <property type="term" value="C:RecQ family helicase-topoisomerase III complex"/>
    <property type="evidence" value="ECO:0007669"/>
    <property type="project" value="TreeGrafter"/>
</dbReference>
<evidence type="ECO:0000313" key="5">
    <source>
        <dbReference type="EMBL" id="EFO84976.1"/>
    </source>
</evidence>
<dbReference type="PANTHER" id="PTHR14790:SF18">
    <property type="entry name" value="RECQ-MEDIATED GENOME INSTABILITY PROTEIN 1 HOMOLOG"/>
    <property type="match status" value="1"/>
</dbReference>
<accession>E3LXE9</accession>
<keyword evidence="6" id="KW-1185">Reference proteome</keyword>
<dbReference type="GO" id="GO:0051026">
    <property type="term" value="P:chiasma assembly"/>
    <property type="evidence" value="ECO:0007669"/>
    <property type="project" value="EnsemblMetazoa"/>
</dbReference>
<dbReference type="GO" id="GO:0000724">
    <property type="term" value="P:double-strand break repair via homologous recombination"/>
    <property type="evidence" value="ECO:0007669"/>
    <property type="project" value="EnsemblMetazoa"/>
</dbReference>
<dbReference type="AlphaFoldDB" id="E3LXE9"/>
<protein>
    <submittedName>
        <fullName evidence="5">Uncharacterized protein</fullName>
    </submittedName>
</protein>
<dbReference type="PANTHER" id="PTHR14790">
    <property type="entry name" value="RECQ-MEDIATED GENOME INSTABILITY PROTEIN 1 RMI1"/>
    <property type="match status" value="1"/>
</dbReference>
<evidence type="ECO:0000313" key="6">
    <source>
        <dbReference type="Proteomes" id="UP000008281"/>
    </source>
</evidence>
<dbReference type="STRING" id="31234.E3LXE9"/>
<feature type="region of interest" description="Disordered" evidence="2">
    <location>
        <begin position="770"/>
        <end position="798"/>
    </location>
</feature>
<dbReference type="GO" id="GO:0000712">
    <property type="term" value="P:resolution of meiotic recombination intermediates"/>
    <property type="evidence" value="ECO:0007669"/>
    <property type="project" value="TreeGrafter"/>
</dbReference>
<proteinExistence type="inferred from homology"/>
<dbReference type="Pfam" id="PF08585">
    <property type="entry name" value="RMI1_N_C"/>
    <property type="match status" value="1"/>
</dbReference>
<feature type="region of interest" description="Disordered" evidence="2">
    <location>
        <begin position="676"/>
        <end position="707"/>
    </location>
</feature>